<sequence>MWPRYTAVLPRYMGEVMTHHRQDRAERTRLLLVEAAAACFDDVGFADASLVVITQLAGVSKGALYFHFDSKEQLAAAVMAESRERLRQVVRAARQPGGPAVQYLIDLCHGLARRLDEDLVFRAGLRLTEERRPGASLLVETQSGTASDEVWSRSPRPAWARLVHRQLALAAAAGELRPGVPVDEVASVLAGATTGFEVLARQDRVWLSGRRLEQVWQAVLPALVPAERVSDLQAHGRPGSSGVASLLPGQGRLARAAHAAEPSRPSRGG</sequence>
<dbReference type="PANTHER" id="PTHR30055:SF234">
    <property type="entry name" value="HTH-TYPE TRANSCRIPTIONAL REGULATOR BETI"/>
    <property type="match status" value="1"/>
</dbReference>
<dbReference type="GO" id="GO:0000976">
    <property type="term" value="F:transcription cis-regulatory region binding"/>
    <property type="evidence" value="ECO:0007669"/>
    <property type="project" value="TreeGrafter"/>
</dbReference>
<protein>
    <submittedName>
        <fullName evidence="7">TetR/AcrR family transcriptional regulator</fullName>
    </submittedName>
</protein>
<dbReference type="Gene3D" id="1.10.357.10">
    <property type="entry name" value="Tetracycline Repressor, domain 2"/>
    <property type="match status" value="1"/>
</dbReference>
<evidence type="ECO:0000313" key="7">
    <source>
        <dbReference type="EMBL" id="RAG83024.1"/>
    </source>
</evidence>
<reference evidence="7 8" key="1">
    <citation type="submission" date="2018-06" db="EMBL/GenBank/DDBJ databases">
        <title>Streptacidiphilus pinicola sp. nov., isolated from pine grove soil.</title>
        <authorList>
            <person name="Roh S.G."/>
            <person name="Park S."/>
            <person name="Kim M.-K."/>
            <person name="Yun B.-R."/>
            <person name="Park J."/>
            <person name="Kim M.J."/>
            <person name="Kim Y.S."/>
            <person name="Kim S.B."/>
        </authorList>
    </citation>
    <scope>NUCLEOTIDE SEQUENCE [LARGE SCALE GENOMIC DNA]</scope>
    <source>
        <strain evidence="7 8">MMS16-CNU450</strain>
    </source>
</reference>
<gene>
    <name evidence="7" type="ORF">DN069_24445</name>
</gene>
<dbReference type="PANTHER" id="PTHR30055">
    <property type="entry name" value="HTH-TYPE TRANSCRIPTIONAL REGULATOR RUTR"/>
    <property type="match status" value="1"/>
</dbReference>
<dbReference type="InterPro" id="IPR001647">
    <property type="entry name" value="HTH_TetR"/>
</dbReference>
<dbReference type="PROSITE" id="PS01081">
    <property type="entry name" value="HTH_TETR_1"/>
    <property type="match status" value="1"/>
</dbReference>
<dbReference type="SUPFAM" id="SSF46689">
    <property type="entry name" value="Homeodomain-like"/>
    <property type="match status" value="1"/>
</dbReference>
<dbReference type="Pfam" id="PF00440">
    <property type="entry name" value="TetR_N"/>
    <property type="match status" value="1"/>
</dbReference>
<dbReference type="OrthoDB" id="3237195at2"/>
<organism evidence="7 8">
    <name type="scientific">Streptacidiphilus pinicola</name>
    <dbReference type="NCBI Taxonomy" id="2219663"/>
    <lineage>
        <taxon>Bacteria</taxon>
        <taxon>Bacillati</taxon>
        <taxon>Actinomycetota</taxon>
        <taxon>Actinomycetes</taxon>
        <taxon>Kitasatosporales</taxon>
        <taxon>Streptomycetaceae</taxon>
        <taxon>Streptacidiphilus</taxon>
    </lineage>
</organism>
<evidence type="ECO:0000313" key="8">
    <source>
        <dbReference type="Proteomes" id="UP000248889"/>
    </source>
</evidence>
<keyword evidence="2 4" id="KW-0238">DNA-binding</keyword>
<name>A0A2X0IDF7_9ACTN</name>
<feature type="DNA-binding region" description="H-T-H motif" evidence="4">
    <location>
        <begin position="49"/>
        <end position="68"/>
    </location>
</feature>
<dbReference type="AlphaFoldDB" id="A0A2X0IDF7"/>
<feature type="region of interest" description="Disordered" evidence="5">
    <location>
        <begin position="233"/>
        <end position="269"/>
    </location>
</feature>
<comment type="caution">
    <text evidence="7">The sequence shown here is derived from an EMBL/GenBank/DDBJ whole genome shotgun (WGS) entry which is preliminary data.</text>
</comment>
<dbReference type="SUPFAM" id="SSF48498">
    <property type="entry name" value="Tetracyclin repressor-like, C-terminal domain"/>
    <property type="match status" value="1"/>
</dbReference>
<dbReference type="PRINTS" id="PR00455">
    <property type="entry name" value="HTHTETR"/>
</dbReference>
<evidence type="ECO:0000256" key="2">
    <source>
        <dbReference type="ARBA" id="ARBA00023125"/>
    </source>
</evidence>
<dbReference type="PROSITE" id="PS50977">
    <property type="entry name" value="HTH_TETR_2"/>
    <property type="match status" value="1"/>
</dbReference>
<dbReference type="InterPro" id="IPR050109">
    <property type="entry name" value="HTH-type_TetR-like_transc_reg"/>
</dbReference>
<evidence type="ECO:0000256" key="4">
    <source>
        <dbReference type="PROSITE-ProRule" id="PRU00335"/>
    </source>
</evidence>
<dbReference type="InterPro" id="IPR023772">
    <property type="entry name" value="DNA-bd_HTH_TetR-type_CS"/>
</dbReference>
<dbReference type="InterPro" id="IPR036271">
    <property type="entry name" value="Tet_transcr_reg_TetR-rel_C_sf"/>
</dbReference>
<dbReference type="InterPro" id="IPR047923">
    <property type="entry name" value="ArpA-like"/>
</dbReference>
<evidence type="ECO:0000256" key="1">
    <source>
        <dbReference type="ARBA" id="ARBA00023015"/>
    </source>
</evidence>
<dbReference type="InterPro" id="IPR009057">
    <property type="entry name" value="Homeodomain-like_sf"/>
</dbReference>
<accession>A0A2X0IDF7</accession>
<evidence type="ECO:0000256" key="5">
    <source>
        <dbReference type="SAM" id="MobiDB-lite"/>
    </source>
</evidence>
<keyword evidence="8" id="KW-1185">Reference proteome</keyword>
<proteinExistence type="predicted"/>
<dbReference type="Proteomes" id="UP000248889">
    <property type="component" value="Unassembled WGS sequence"/>
</dbReference>
<evidence type="ECO:0000256" key="3">
    <source>
        <dbReference type="ARBA" id="ARBA00023163"/>
    </source>
</evidence>
<feature type="domain" description="HTH tetR-type" evidence="6">
    <location>
        <begin position="26"/>
        <end position="86"/>
    </location>
</feature>
<dbReference type="GO" id="GO:0003700">
    <property type="term" value="F:DNA-binding transcription factor activity"/>
    <property type="evidence" value="ECO:0007669"/>
    <property type="project" value="TreeGrafter"/>
</dbReference>
<dbReference type="EMBL" id="QKYN01000097">
    <property type="protein sequence ID" value="RAG83024.1"/>
    <property type="molecule type" value="Genomic_DNA"/>
</dbReference>
<dbReference type="NCBIfam" id="NF041196">
    <property type="entry name" value="ScbR_bind_reg"/>
    <property type="match status" value="1"/>
</dbReference>
<keyword evidence="3" id="KW-0804">Transcription</keyword>
<keyword evidence="1" id="KW-0805">Transcription regulation</keyword>
<evidence type="ECO:0000259" key="6">
    <source>
        <dbReference type="PROSITE" id="PS50977"/>
    </source>
</evidence>